<dbReference type="Proteomes" id="UP000199242">
    <property type="component" value="Unassembled WGS sequence"/>
</dbReference>
<dbReference type="STRING" id="1141221.SAMN05216273_12232"/>
<dbReference type="SUPFAM" id="SSF69754">
    <property type="entry name" value="Ribosome binding protein Y (YfiA homologue)"/>
    <property type="match status" value="1"/>
</dbReference>
<dbReference type="OrthoDB" id="9808702at2"/>
<dbReference type="RefSeq" id="WP_089745528.1">
    <property type="nucleotide sequence ID" value="NZ_FNHD01000022.1"/>
</dbReference>
<sequence length="97" mass="10788">MKITVQAIGLTPHEPLEAHVDKKVSKLDTFYDKIIECKVFLKVENNSDKSNKTTELILAVPGDDIVVKKTSASFEESLDLCVDTAKKLLIKKKELAS</sequence>
<keyword evidence="3" id="KW-1185">Reference proteome</keyword>
<dbReference type="Proteomes" id="UP000290013">
    <property type="component" value="Chromosome"/>
</dbReference>
<reference evidence="2 4" key="2">
    <citation type="submission" date="2019-02" db="EMBL/GenBank/DDBJ databases">
        <authorList>
            <consortium name="Pathogen Informatics"/>
        </authorList>
    </citation>
    <scope>NUCLEOTIDE SEQUENCE [LARGE SCALE GENOMIC DNA]</scope>
    <source>
        <strain evidence="2 4">3012STDY6944375</strain>
    </source>
</reference>
<evidence type="ECO:0000313" key="1">
    <source>
        <dbReference type="EMBL" id="SDM32186.1"/>
    </source>
</evidence>
<protein>
    <submittedName>
        <fullName evidence="2">Ribosomal subunit interface protein</fullName>
    </submittedName>
    <submittedName>
        <fullName evidence="1">Sigma-54 modulation protein</fullName>
    </submittedName>
</protein>
<proteinExistence type="predicted"/>
<dbReference type="InterPro" id="IPR003489">
    <property type="entry name" value="RHF/RaiA"/>
</dbReference>
<accession>A0A1G9S9Q3</accession>
<dbReference type="Pfam" id="PF02482">
    <property type="entry name" value="Ribosomal_S30AE"/>
    <property type="match status" value="1"/>
</dbReference>
<evidence type="ECO:0000313" key="3">
    <source>
        <dbReference type="Proteomes" id="UP000199242"/>
    </source>
</evidence>
<dbReference type="AlphaFoldDB" id="A0A1G9S9Q3"/>
<name>A0A1G9S9Q3_9FLAO</name>
<evidence type="ECO:0000313" key="2">
    <source>
        <dbReference type="EMBL" id="VFB04834.1"/>
    </source>
</evidence>
<dbReference type="KEGG" id="ctai:NCTC12078_02874"/>
<accession>A0A4V6IDU5</accession>
<evidence type="ECO:0000313" key="4">
    <source>
        <dbReference type="Proteomes" id="UP000290013"/>
    </source>
</evidence>
<gene>
    <name evidence="2" type="ORF">NCTC12078_02874</name>
    <name evidence="1" type="ORF">SAMN05216273_12232</name>
</gene>
<reference evidence="1 3" key="1">
    <citation type="submission" date="2016-10" db="EMBL/GenBank/DDBJ databases">
        <authorList>
            <person name="Varghese N."/>
            <person name="Submissions S."/>
        </authorList>
    </citation>
    <scope>NUCLEOTIDE SEQUENCE [LARGE SCALE GENOMIC DNA]</scope>
    <source>
        <strain evidence="1 3">CGMCC 1.10941</strain>
    </source>
</reference>
<dbReference type="InterPro" id="IPR036567">
    <property type="entry name" value="RHF-like"/>
</dbReference>
<dbReference type="EMBL" id="LR215974">
    <property type="protein sequence ID" value="VFB04834.1"/>
    <property type="molecule type" value="Genomic_DNA"/>
</dbReference>
<organism evidence="2 4">
    <name type="scientific">Chryseobacterium taihuense</name>
    <dbReference type="NCBI Taxonomy" id="1141221"/>
    <lineage>
        <taxon>Bacteria</taxon>
        <taxon>Pseudomonadati</taxon>
        <taxon>Bacteroidota</taxon>
        <taxon>Flavobacteriia</taxon>
        <taxon>Flavobacteriales</taxon>
        <taxon>Weeksellaceae</taxon>
        <taxon>Chryseobacterium group</taxon>
        <taxon>Chryseobacterium</taxon>
    </lineage>
</organism>
<dbReference type="Gene3D" id="3.30.160.100">
    <property type="entry name" value="Ribosome hibernation promotion factor-like"/>
    <property type="match status" value="1"/>
</dbReference>
<dbReference type="EMBL" id="FNHD01000022">
    <property type="protein sequence ID" value="SDM32186.1"/>
    <property type="molecule type" value="Genomic_DNA"/>
</dbReference>